<dbReference type="GO" id="GO:0001727">
    <property type="term" value="F:lipid kinase activity"/>
    <property type="evidence" value="ECO:0007669"/>
    <property type="project" value="UniProtKB-ARBA"/>
</dbReference>
<dbReference type="SUPFAM" id="SSF111331">
    <property type="entry name" value="NAD kinase/diacylglycerol kinase-like"/>
    <property type="match status" value="1"/>
</dbReference>
<gene>
    <name evidence="2" type="ORF">MVEN_01765000</name>
</gene>
<dbReference type="GO" id="GO:0016020">
    <property type="term" value="C:membrane"/>
    <property type="evidence" value="ECO:0007669"/>
    <property type="project" value="TreeGrafter"/>
</dbReference>
<dbReference type="Proteomes" id="UP000620124">
    <property type="component" value="Unassembled WGS sequence"/>
</dbReference>
<proteinExistence type="predicted"/>
<dbReference type="InterPro" id="IPR050187">
    <property type="entry name" value="Lipid_Phosphate_FormReg"/>
</dbReference>
<sequence length="523" mass="57702">MDVIQSCLSRCWPFSLREAQCGSRNLGAGMTQISDDQELVIFQDGTQVTLTLLETGIRVLISQRSPGPFSRNYVEVVPFLRVLFCRVKNAAGRSILELSYLSAVTRTLALRQVFGDVTPIQGTEILRWVANIQMKAYKDITPKRRFLVLINPHSGQGKAKKIWKETVEPIFAAAGCIVHVQHTGPVSSPTNAANIARNVDLSAYDALVPVSGDGIGNELINGLASRPDALSALRMPIAPIPAGSGNALSVNIMGPDKVTDVAYAALNAIKGQPMPLDICSVTQGDTRIYSFLSQVIGLMADLDMGTEWIRWAGDVRFVLGFLYGALAGVRYDVEITLKIVESDKRRMVDDYNAHQQTLRPWEAQTPALAARMPPLAFGTTDSPFPLGVTHDRLEAPLEPGWHTFRTSVQFIMAGKLPWLARDSLAFPLAQDDGFIDVVMVPPRSTLASLKTVDGQKDGTWLRQSDFVYCKVEAYRCTPLERSGYISIDGESIEYKPFQVESHGRLGRIMSMDTRWKGLERFVL</sequence>
<dbReference type="InterPro" id="IPR016064">
    <property type="entry name" value="NAD/diacylglycerol_kinase_sf"/>
</dbReference>
<dbReference type="GO" id="GO:0016773">
    <property type="term" value="F:phosphotransferase activity, alcohol group as acceptor"/>
    <property type="evidence" value="ECO:0007669"/>
    <property type="project" value="UniProtKB-ARBA"/>
</dbReference>
<dbReference type="PROSITE" id="PS50146">
    <property type="entry name" value="DAGK"/>
    <property type="match status" value="1"/>
</dbReference>
<evidence type="ECO:0000259" key="1">
    <source>
        <dbReference type="PROSITE" id="PS50146"/>
    </source>
</evidence>
<dbReference type="Pfam" id="PF00781">
    <property type="entry name" value="DAGK_cat"/>
    <property type="match status" value="1"/>
</dbReference>
<dbReference type="PANTHER" id="PTHR12358:SF31">
    <property type="entry name" value="ACYLGLYCEROL KINASE, MITOCHONDRIAL"/>
    <property type="match status" value="1"/>
</dbReference>
<dbReference type="InterPro" id="IPR001206">
    <property type="entry name" value="Diacylglycerol_kinase_cat_dom"/>
</dbReference>
<name>A0A8H6XMW2_9AGAR</name>
<dbReference type="GO" id="GO:0005737">
    <property type="term" value="C:cytoplasm"/>
    <property type="evidence" value="ECO:0007669"/>
    <property type="project" value="TreeGrafter"/>
</dbReference>
<dbReference type="OrthoDB" id="3853857at2759"/>
<dbReference type="SMART" id="SM00046">
    <property type="entry name" value="DAGKc"/>
    <property type="match status" value="1"/>
</dbReference>
<dbReference type="EMBL" id="JACAZI010000016">
    <property type="protein sequence ID" value="KAF7343327.1"/>
    <property type="molecule type" value="Genomic_DNA"/>
</dbReference>
<organism evidence="2 3">
    <name type="scientific">Mycena venus</name>
    <dbReference type="NCBI Taxonomy" id="2733690"/>
    <lineage>
        <taxon>Eukaryota</taxon>
        <taxon>Fungi</taxon>
        <taxon>Dikarya</taxon>
        <taxon>Basidiomycota</taxon>
        <taxon>Agaricomycotina</taxon>
        <taxon>Agaricomycetes</taxon>
        <taxon>Agaricomycetidae</taxon>
        <taxon>Agaricales</taxon>
        <taxon>Marasmiineae</taxon>
        <taxon>Mycenaceae</taxon>
        <taxon>Mycena</taxon>
    </lineage>
</organism>
<dbReference type="Gene3D" id="2.60.200.40">
    <property type="match status" value="1"/>
</dbReference>
<dbReference type="InterPro" id="IPR017438">
    <property type="entry name" value="ATP-NAD_kinase_N"/>
</dbReference>
<evidence type="ECO:0000313" key="2">
    <source>
        <dbReference type="EMBL" id="KAF7343327.1"/>
    </source>
</evidence>
<comment type="caution">
    <text evidence="2">The sequence shown here is derived from an EMBL/GenBank/DDBJ whole genome shotgun (WGS) entry which is preliminary data.</text>
</comment>
<dbReference type="GO" id="GO:0046512">
    <property type="term" value="P:sphingosine biosynthetic process"/>
    <property type="evidence" value="ECO:0007669"/>
    <property type="project" value="TreeGrafter"/>
</dbReference>
<evidence type="ECO:0000313" key="3">
    <source>
        <dbReference type="Proteomes" id="UP000620124"/>
    </source>
</evidence>
<protein>
    <submittedName>
        <fullName evidence="2">DAGKc domain-containing protein</fullName>
    </submittedName>
</protein>
<accession>A0A8H6XMW2</accession>
<dbReference type="PANTHER" id="PTHR12358">
    <property type="entry name" value="SPHINGOSINE KINASE"/>
    <property type="match status" value="1"/>
</dbReference>
<dbReference type="Gene3D" id="3.40.50.10330">
    <property type="entry name" value="Probable inorganic polyphosphate/atp-NAD kinase, domain 1"/>
    <property type="match status" value="1"/>
</dbReference>
<keyword evidence="3" id="KW-1185">Reference proteome</keyword>
<feature type="domain" description="DAGKc" evidence="1">
    <location>
        <begin position="141"/>
        <end position="285"/>
    </location>
</feature>
<dbReference type="AlphaFoldDB" id="A0A8H6XMW2"/>
<reference evidence="2" key="1">
    <citation type="submission" date="2020-05" db="EMBL/GenBank/DDBJ databases">
        <title>Mycena genomes resolve the evolution of fungal bioluminescence.</title>
        <authorList>
            <person name="Tsai I.J."/>
        </authorList>
    </citation>
    <scope>NUCLEOTIDE SEQUENCE</scope>
    <source>
        <strain evidence="2">CCC161011</strain>
    </source>
</reference>